<dbReference type="Gene3D" id="1.10.630.10">
    <property type="entry name" value="Cytochrome P450"/>
    <property type="match status" value="1"/>
</dbReference>
<dbReference type="Pfam" id="PF00067">
    <property type="entry name" value="p450"/>
    <property type="match status" value="1"/>
</dbReference>
<dbReference type="InterPro" id="IPR001128">
    <property type="entry name" value="Cyt_P450"/>
</dbReference>
<dbReference type="SUPFAM" id="SSF48264">
    <property type="entry name" value="Cytochrome P450"/>
    <property type="match status" value="1"/>
</dbReference>
<dbReference type="GO" id="GO:0020037">
    <property type="term" value="F:heme binding"/>
    <property type="evidence" value="ECO:0007669"/>
    <property type="project" value="InterPro"/>
</dbReference>
<name>A0A1X0Y172_MYCSI</name>
<dbReference type="EMBL" id="MZZM01000022">
    <property type="protein sequence ID" value="ORJ58838.1"/>
    <property type="molecule type" value="Genomic_DNA"/>
</dbReference>
<gene>
    <name evidence="7" type="ORF">B5M45_16960</name>
</gene>
<accession>A0A1X0Y172</accession>
<dbReference type="InterPro" id="IPR002397">
    <property type="entry name" value="Cyt_P450_B"/>
</dbReference>
<dbReference type="InterPro" id="IPR036396">
    <property type="entry name" value="Cyt_P450_sf"/>
</dbReference>
<dbReference type="PRINTS" id="PR00359">
    <property type="entry name" value="BP450"/>
</dbReference>
<comment type="similarity">
    <text evidence="1">Belongs to the cytochrome P450 family.</text>
</comment>
<dbReference type="AlphaFoldDB" id="A0A1X0Y172"/>
<evidence type="ECO:0000256" key="2">
    <source>
        <dbReference type="ARBA" id="ARBA00022617"/>
    </source>
</evidence>
<evidence type="ECO:0000256" key="3">
    <source>
        <dbReference type="ARBA" id="ARBA00022723"/>
    </source>
</evidence>
<dbReference type="PANTHER" id="PTHR46696">
    <property type="entry name" value="P450, PUTATIVE (EUROFUNG)-RELATED"/>
    <property type="match status" value="1"/>
</dbReference>
<dbReference type="GO" id="GO:0004497">
    <property type="term" value="F:monooxygenase activity"/>
    <property type="evidence" value="ECO:0007669"/>
    <property type="project" value="UniProtKB-KW"/>
</dbReference>
<keyword evidence="3" id="KW-0479">Metal-binding</keyword>
<evidence type="ECO:0000256" key="4">
    <source>
        <dbReference type="ARBA" id="ARBA00023002"/>
    </source>
</evidence>
<dbReference type="RefSeq" id="WP_084951865.1">
    <property type="nucleotide sequence ID" value="NZ_MZZM01000022.1"/>
</dbReference>
<keyword evidence="2" id="KW-0349">Heme</keyword>
<keyword evidence="8" id="KW-1185">Reference proteome</keyword>
<dbReference type="Proteomes" id="UP000193040">
    <property type="component" value="Unassembled WGS sequence"/>
</dbReference>
<dbReference type="GO" id="GO:0016705">
    <property type="term" value="F:oxidoreductase activity, acting on paired donors, with incorporation or reduction of molecular oxygen"/>
    <property type="evidence" value="ECO:0007669"/>
    <property type="project" value="InterPro"/>
</dbReference>
<dbReference type="GO" id="GO:0005506">
    <property type="term" value="F:iron ion binding"/>
    <property type="evidence" value="ECO:0007669"/>
    <property type="project" value="InterPro"/>
</dbReference>
<proteinExistence type="inferred from homology"/>
<evidence type="ECO:0000313" key="8">
    <source>
        <dbReference type="Proteomes" id="UP000193040"/>
    </source>
</evidence>
<evidence type="ECO:0000313" key="7">
    <source>
        <dbReference type="EMBL" id="ORJ58838.1"/>
    </source>
</evidence>
<protein>
    <submittedName>
        <fullName evidence="7">Uncharacterized protein</fullName>
    </submittedName>
</protein>
<keyword evidence="5" id="KW-0408">Iron</keyword>
<dbReference type="PANTHER" id="PTHR46696:SF6">
    <property type="entry name" value="P450, PUTATIVE (EUROFUNG)-RELATED"/>
    <property type="match status" value="1"/>
</dbReference>
<evidence type="ECO:0000256" key="1">
    <source>
        <dbReference type="ARBA" id="ARBA00010617"/>
    </source>
</evidence>
<evidence type="ECO:0000256" key="5">
    <source>
        <dbReference type="ARBA" id="ARBA00023004"/>
    </source>
</evidence>
<keyword evidence="4" id="KW-0560">Oxidoreductase</keyword>
<comment type="caution">
    <text evidence="7">The sequence shown here is derived from an EMBL/GenBank/DDBJ whole genome shotgun (WGS) entry which is preliminary data.</text>
</comment>
<reference evidence="7 8" key="1">
    <citation type="submission" date="2017-03" db="EMBL/GenBank/DDBJ databases">
        <title>Genomic insights into Mycobacterium simiae human colonization.</title>
        <authorList>
            <person name="Steffani J.L."/>
            <person name="Brunck M.E."/>
            <person name="Cruz E."/>
            <person name="Montiel R."/>
            <person name="Barona F."/>
        </authorList>
    </citation>
    <scope>NUCLEOTIDE SEQUENCE [LARGE SCALE GENOMIC DNA]</scope>
    <source>
        <strain evidence="7 8">MsiGto</strain>
    </source>
</reference>
<keyword evidence="6" id="KW-0503">Monooxygenase</keyword>
<evidence type="ECO:0000256" key="6">
    <source>
        <dbReference type="ARBA" id="ARBA00023033"/>
    </source>
</evidence>
<organism evidence="7 8">
    <name type="scientific">Mycobacterium simiae</name>
    <name type="common">Mycobacterium habana</name>
    <dbReference type="NCBI Taxonomy" id="1784"/>
    <lineage>
        <taxon>Bacteria</taxon>
        <taxon>Bacillati</taxon>
        <taxon>Actinomycetota</taxon>
        <taxon>Actinomycetes</taxon>
        <taxon>Mycobacteriales</taxon>
        <taxon>Mycobacteriaceae</taxon>
        <taxon>Mycobacterium</taxon>
        <taxon>Mycobacterium simiae complex</taxon>
    </lineage>
</organism>
<sequence length="88" mass="9665">MRPRFASPTPQPDGTRHNKTICTVDDRLITELLRRDGPAQAVTHTATSDHVLDDVASHAGEPVLIVLAAANRDSDVFEQPDQLRADRP</sequence>